<evidence type="ECO:0000313" key="3">
    <source>
        <dbReference type="EMBL" id="KPC62806.1"/>
    </source>
</evidence>
<dbReference type="AlphaFoldDB" id="A0A0N1JX89"/>
<dbReference type="Gene3D" id="3.40.50.2300">
    <property type="match status" value="2"/>
</dbReference>
<feature type="transmembrane region" description="Helical" evidence="2">
    <location>
        <begin position="20"/>
        <end position="43"/>
    </location>
</feature>
<accession>A0A0N1JX89</accession>
<feature type="compositionally biased region" description="Basic and acidic residues" evidence="1">
    <location>
        <begin position="515"/>
        <end position="530"/>
    </location>
</feature>
<evidence type="ECO:0000256" key="1">
    <source>
        <dbReference type="SAM" id="MobiDB-lite"/>
    </source>
</evidence>
<feature type="region of interest" description="Disordered" evidence="1">
    <location>
        <begin position="508"/>
        <end position="536"/>
    </location>
</feature>
<dbReference type="RefSeq" id="WP_053924584.1">
    <property type="nucleotide sequence ID" value="NZ_LGKG01000136.1"/>
</dbReference>
<dbReference type="InterPro" id="IPR028082">
    <property type="entry name" value="Peripla_BP_I"/>
</dbReference>
<keyword evidence="2" id="KW-0472">Membrane</keyword>
<keyword evidence="2" id="KW-0812">Transmembrane</keyword>
<dbReference type="EMBL" id="LGKG01000136">
    <property type="protein sequence ID" value="KPC62806.1"/>
    <property type="molecule type" value="Genomic_DNA"/>
</dbReference>
<evidence type="ECO:0000256" key="2">
    <source>
        <dbReference type="SAM" id="Phobius"/>
    </source>
</evidence>
<name>A0A0N1JX89_9ACTN</name>
<gene>
    <name evidence="3" type="ORF">ADL29_17615</name>
</gene>
<reference evidence="4" key="1">
    <citation type="submission" date="2015-07" db="EMBL/GenBank/DDBJ databases">
        <authorList>
            <person name="Ju K.-S."/>
            <person name="Doroghazi J.R."/>
            <person name="Metcalf W.W."/>
        </authorList>
    </citation>
    <scope>NUCLEOTIDE SEQUENCE [LARGE SCALE GENOMIC DNA]</scope>
    <source>
        <strain evidence="4">NRRL ISP-5002</strain>
    </source>
</reference>
<dbReference type="PATRIC" id="fig|66876.3.peg.3848"/>
<dbReference type="Proteomes" id="UP000037982">
    <property type="component" value="Unassembled WGS sequence"/>
</dbReference>
<evidence type="ECO:0000313" key="4">
    <source>
        <dbReference type="Proteomes" id="UP000037982"/>
    </source>
</evidence>
<comment type="caution">
    <text evidence="3">The sequence shown here is derived from an EMBL/GenBank/DDBJ whole genome shotgun (WGS) entry which is preliminary data.</text>
</comment>
<proteinExistence type="predicted"/>
<organism evidence="3 4">
    <name type="scientific">Streptomyces chattanoogensis</name>
    <dbReference type="NCBI Taxonomy" id="66876"/>
    <lineage>
        <taxon>Bacteria</taxon>
        <taxon>Bacillati</taxon>
        <taxon>Actinomycetota</taxon>
        <taxon>Actinomycetes</taxon>
        <taxon>Kitasatosporales</taxon>
        <taxon>Streptomycetaceae</taxon>
        <taxon>Streptomyces</taxon>
    </lineage>
</organism>
<keyword evidence="4" id="KW-1185">Reference proteome</keyword>
<protein>
    <submittedName>
        <fullName evidence="3">Mucin</fullName>
    </submittedName>
</protein>
<dbReference type="SUPFAM" id="SSF53822">
    <property type="entry name" value="Periplasmic binding protein-like I"/>
    <property type="match status" value="1"/>
</dbReference>
<keyword evidence="2" id="KW-1133">Transmembrane helix</keyword>
<sequence>MPVRLFRRHLRRHPREWGPVEWLAVLVLGAVTAAVITVVVSFARGPGRCGPDLRDIGGDCVGVTAGAFAADPGVESLIEAVAQENAKVQRGWEAPGNGPRIPYVRIALMMPFTADKHSAMTTDMIRRGLAGALAAQRQANRFGGPHYQLLLAPDGRNLDAWQPVVARLAELAADTRTPLVGVTGIPSSTSETRKAVAALSRHRLPTVGPVITAANMNSPYFFKTSPNNTQFARALALYLDRKPEQHKGFLVWDNRTEDVYSQNLRSVFEKHFGTAYDLPHHHSNFTGSSGTDKGIPQRFTDAVQKICSEKSDTVFFAGRDQDLPAFVARLAEEGSCGRTAKLRILKVGIGLEPTLTADAPTRWLDEARATIVDAASVDPAWWGGTTKPGKALGRFLDRFEELQKQHKLGTKPLDDGYAVMYHDAFALLADAVDRTFTEINETGHHTPKAGLPSRIPTKDDVYNTLVIPTISGNSCSSCLVGAGGTYGFEGPGKNDQWAVCKPVPVVEYPPSSGPGDRHPLPVYRTYREGTKGGCPS</sequence>